<reference evidence="1 2" key="1">
    <citation type="submission" date="2018-05" db="EMBL/GenBank/DDBJ databases">
        <title>Genome sequencing and assembly of the regulated plant pathogen Lachnellula willkommii and related sister species for the development of diagnostic species identification markers.</title>
        <authorList>
            <person name="Giroux E."/>
            <person name="Bilodeau G."/>
        </authorList>
    </citation>
    <scope>NUCLEOTIDE SEQUENCE [LARGE SCALE GENOMIC DNA]</scope>
    <source>
        <strain evidence="1 2">CBS 197.66</strain>
    </source>
</reference>
<evidence type="ECO:0000313" key="2">
    <source>
        <dbReference type="Proteomes" id="UP000462212"/>
    </source>
</evidence>
<accession>A0A8H8RUB4</accession>
<dbReference type="Proteomes" id="UP000462212">
    <property type="component" value="Unassembled WGS sequence"/>
</dbReference>
<proteinExistence type="predicted"/>
<sequence length="85" mass="9843">MTIDIVYGFNKATHTYPVEALPPAIQHVARCAQEHIMACDNFQDTQWQQDLEELRQILKSFNTRWALAGHELHVLDKTVQMAMAY</sequence>
<keyword evidence="2" id="KW-1185">Reference proteome</keyword>
<dbReference type="EMBL" id="QGMJ01000158">
    <property type="protein sequence ID" value="TVY40924.1"/>
    <property type="molecule type" value="Genomic_DNA"/>
</dbReference>
<evidence type="ECO:0000313" key="1">
    <source>
        <dbReference type="EMBL" id="TVY40924.1"/>
    </source>
</evidence>
<gene>
    <name evidence="1" type="ORF">LSUB1_G002747</name>
</gene>
<dbReference type="AlphaFoldDB" id="A0A8H8RUB4"/>
<organism evidence="1 2">
    <name type="scientific">Lachnellula subtilissima</name>
    <dbReference type="NCBI Taxonomy" id="602034"/>
    <lineage>
        <taxon>Eukaryota</taxon>
        <taxon>Fungi</taxon>
        <taxon>Dikarya</taxon>
        <taxon>Ascomycota</taxon>
        <taxon>Pezizomycotina</taxon>
        <taxon>Leotiomycetes</taxon>
        <taxon>Helotiales</taxon>
        <taxon>Lachnaceae</taxon>
        <taxon>Lachnellula</taxon>
    </lineage>
</organism>
<name>A0A8H8RUB4_9HELO</name>
<comment type="caution">
    <text evidence="1">The sequence shown here is derived from an EMBL/GenBank/DDBJ whole genome shotgun (WGS) entry which is preliminary data.</text>
</comment>
<protein>
    <submittedName>
        <fullName evidence="1">Uncharacterized protein</fullName>
    </submittedName>
</protein>